<evidence type="ECO:0000256" key="1">
    <source>
        <dbReference type="ARBA" id="ARBA00044755"/>
    </source>
</evidence>
<evidence type="ECO:0000313" key="3">
    <source>
        <dbReference type="EMBL" id="XDT71895.1"/>
    </source>
</evidence>
<sequence>MFGKRKSKKTSTLQFDTLIANTTRIEGDIRFSGGIHLDGVIKGTVRADDENAVLRISEAGQVIGDVIVPTLIINGRIQGDVYASRHVELAEKASVTGNVYYNLIEMAMGAEVNGALVHQSEQAVGVGLAGDREEDDVSDGGQDNELSGPAA</sequence>
<reference evidence="3" key="1">
    <citation type="submission" date="2024-05" db="EMBL/GenBank/DDBJ databases">
        <title>Genome sequencing of novel strain.</title>
        <authorList>
            <person name="Ganbat D."/>
            <person name="Ganbat S."/>
            <person name="Lee S.-J."/>
        </authorList>
    </citation>
    <scope>NUCLEOTIDE SEQUENCE</scope>
    <source>
        <strain evidence="3">SMD15-11</strain>
    </source>
</reference>
<feature type="region of interest" description="Disordered" evidence="2">
    <location>
        <begin position="127"/>
        <end position="151"/>
    </location>
</feature>
<protein>
    <submittedName>
        <fullName evidence="3">Polymer-forming cytoskeletal protein</fullName>
    </submittedName>
</protein>
<proteinExistence type="inferred from homology"/>
<dbReference type="RefSeq" id="WP_369600918.1">
    <property type="nucleotide sequence ID" value="NZ_CP154858.1"/>
</dbReference>
<comment type="similarity">
    <text evidence="1">Belongs to the bactofilin family.</text>
</comment>
<organism evidence="3">
    <name type="scientific">Thermohahella caldifontis</name>
    <dbReference type="NCBI Taxonomy" id="3142973"/>
    <lineage>
        <taxon>Bacteria</taxon>
        <taxon>Pseudomonadati</taxon>
        <taxon>Pseudomonadota</taxon>
        <taxon>Gammaproteobacteria</taxon>
        <taxon>Oceanospirillales</taxon>
        <taxon>Hahellaceae</taxon>
        <taxon>Thermohahella</taxon>
    </lineage>
</organism>
<dbReference type="AlphaFoldDB" id="A0AB39UV81"/>
<dbReference type="Pfam" id="PF04519">
    <property type="entry name" value="Bactofilin"/>
    <property type="match status" value="1"/>
</dbReference>
<name>A0AB39UV81_9GAMM</name>
<dbReference type="PANTHER" id="PTHR35024">
    <property type="entry name" value="HYPOTHETICAL CYTOSOLIC PROTEIN"/>
    <property type="match status" value="1"/>
</dbReference>
<dbReference type="KEGG" id="tcd:AAIA72_13955"/>
<gene>
    <name evidence="3" type="ORF">AAIA72_13955</name>
</gene>
<accession>A0AB39UV81</accession>
<dbReference type="EMBL" id="CP154858">
    <property type="protein sequence ID" value="XDT71895.1"/>
    <property type="molecule type" value="Genomic_DNA"/>
</dbReference>
<dbReference type="InterPro" id="IPR007607">
    <property type="entry name" value="BacA/B"/>
</dbReference>
<dbReference type="PANTHER" id="PTHR35024:SF4">
    <property type="entry name" value="POLYMER-FORMING CYTOSKELETAL PROTEIN"/>
    <property type="match status" value="1"/>
</dbReference>
<evidence type="ECO:0000256" key="2">
    <source>
        <dbReference type="SAM" id="MobiDB-lite"/>
    </source>
</evidence>